<evidence type="ECO:0000259" key="2">
    <source>
        <dbReference type="PROSITE" id="PS50835"/>
    </source>
</evidence>
<dbReference type="InterPro" id="IPR036179">
    <property type="entry name" value="Ig-like_dom_sf"/>
</dbReference>
<keyword evidence="4" id="KW-1185">Reference proteome</keyword>
<feature type="domain" description="Ig-like" evidence="2">
    <location>
        <begin position="153"/>
        <end position="262"/>
    </location>
</feature>
<accession>A0AAV2IJ38</accession>
<evidence type="ECO:0000256" key="1">
    <source>
        <dbReference type="SAM" id="SignalP"/>
    </source>
</evidence>
<feature type="non-terminal residue" evidence="3">
    <location>
        <position position="275"/>
    </location>
</feature>
<feature type="chain" id="PRO_5043573125" description="Ig-like domain-containing protein" evidence="1">
    <location>
        <begin position="19"/>
        <end position="275"/>
    </location>
</feature>
<reference evidence="3 4" key="1">
    <citation type="submission" date="2024-04" db="EMBL/GenBank/DDBJ databases">
        <authorList>
            <consortium name="Genoscope - CEA"/>
            <person name="William W."/>
        </authorList>
    </citation>
    <scope>NUCLEOTIDE SEQUENCE [LARGE SCALE GENOMIC DNA]</scope>
</reference>
<evidence type="ECO:0000313" key="3">
    <source>
        <dbReference type="EMBL" id="CAL1546370.1"/>
    </source>
</evidence>
<dbReference type="SUPFAM" id="SSF48726">
    <property type="entry name" value="Immunoglobulin"/>
    <property type="match status" value="1"/>
</dbReference>
<evidence type="ECO:0000313" key="4">
    <source>
        <dbReference type="Proteomes" id="UP001497497"/>
    </source>
</evidence>
<dbReference type="AlphaFoldDB" id="A0AAV2IJ38"/>
<name>A0AAV2IJ38_LYMST</name>
<proteinExistence type="predicted"/>
<organism evidence="3 4">
    <name type="scientific">Lymnaea stagnalis</name>
    <name type="common">Great pond snail</name>
    <name type="synonym">Helix stagnalis</name>
    <dbReference type="NCBI Taxonomy" id="6523"/>
    <lineage>
        <taxon>Eukaryota</taxon>
        <taxon>Metazoa</taxon>
        <taxon>Spiralia</taxon>
        <taxon>Lophotrochozoa</taxon>
        <taxon>Mollusca</taxon>
        <taxon>Gastropoda</taxon>
        <taxon>Heterobranchia</taxon>
        <taxon>Euthyneura</taxon>
        <taxon>Panpulmonata</taxon>
        <taxon>Hygrophila</taxon>
        <taxon>Lymnaeoidea</taxon>
        <taxon>Lymnaeidae</taxon>
        <taxon>Lymnaea</taxon>
    </lineage>
</organism>
<protein>
    <recommendedName>
        <fullName evidence="2">Ig-like domain-containing protein</fullName>
    </recommendedName>
</protein>
<dbReference type="PROSITE" id="PS50835">
    <property type="entry name" value="IG_LIKE"/>
    <property type="match status" value="1"/>
</dbReference>
<gene>
    <name evidence="3" type="ORF">GSLYS_00019747001</name>
</gene>
<feature type="signal peptide" evidence="1">
    <location>
        <begin position="1"/>
        <end position="18"/>
    </location>
</feature>
<comment type="caution">
    <text evidence="3">The sequence shown here is derived from an EMBL/GenBank/DDBJ whole genome shotgun (WGS) entry which is preliminary data.</text>
</comment>
<dbReference type="EMBL" id="CAXITT010000803">
    <property type="protein sequence ID" value="CAL1546370.1"/>
    <property type="molecule type" value="Genomic_DNA"/>
</dbReference>
<sequence>MQVLRAILTAGLFIAAQCQLFDRSEFGDGGSFNLTCDVGRIGNVPTSVTKIYFLSIDKAVVASTNVTLIAVYSSVPSEYLERFIPNGRSWVIEAAGGTGADNRATITLTLNVPDAQCSDAGLYKCSAGFHPTDGGTVASCSQNIKFKARIEAPVLTLDHHNGNLPDLSTNTEGEIVKLSCTFEGPVGLGYTWLTLPSGGTNLVPYPVDHNVTTVTPRPTSDTCSRGKYESTLAFKVPAVDTIYICVVKDGDEEASRKNFKIVIKPSNKGTRLGIV</sequence>
<dbReference type="Proteomes" id="UP001497497">
    <property type="component" value="Unassembled WGS sequence"/>
</dbReference>
<dbReference type="InterPro" id="IPR007110">
    <property type="entry name" value="Ig-like_dom"/>
</dbReference>
<keyword evidence="1" id="KW-0732">Signal</keyword>